<evidence type="ECO:0000256" key="2">
    <source>
        <dbReference type="SAM" id="Phobius"/>
    </source>
</evidence>
<keyword evidence="2" id="KW-0472">Membrane</keyword>
<reference evidence="3 4" key="2">
    <citation type="submission" date="2018-11" db="EMBL/GenBank/DDBJ databases">
        <authorList>
            <consortium name="Pathogen Informatics"/>
        </authorList>
    </citation>
    <scope>NUCLEOTIDE SEQUENCE [LARGE SCALE GENOMIC DNA]</scope>
</reference>
<keyword evidence="4" id="KW-1185">Reference proteome</keyword>
<keyword evidence="2" id="KW-0812">Transmembrane</keyword>
<evidence type="ECO:0000256" key="1">
    <source>
        <dbReference type="SAM" id="MobiDB-lite"/>
    </source>
</evidence>
<feature type="region of interest" description="Disordered" evidence="1">
    <location>
        <begin position="61"/>
        <end position="80"/>
    </location>
</feature>
<organism evidence="4 5">
    <name type="scientific">Toxocara canis</name>
    <name type="common">Canine roundworm</name>
    <dbReference type="NCBI Taxonomy" id="6265"/>
    <lineage>
        <taxon>Eukaryota</taxon>
        <taxon>Metazoa</taxon>
        <taxon>Ecdysozoa</taxon>
        <taxon>Nematoda</taxon>
        <taxon>Chromadorea</taxon>
        <taxon>Rhabditida</taxon>
        <taxon>Spirurina</taxon>
        <taxon>Ascaridomorpha</taxon>
        <taxon>Ascaridoidea</taxon>
        <taxon>Toxocaridae</taxon>
        <taxon>Toxocara</taxon>
    </lineage>
</organism>
<reference evidence="5" key="1">
    <citation type="submission" date="2016-06" db="UniProtKB">
        <authorList>
            <consortium name="WormBaseParasite"/>
        </authorList>
    </citation>
    <scope>IDENTIFICATION</scope>
</reference>
<dbReference type="WBParaSite" id="TCNE_0000717201-mRNA-1">
    <property type="protein sequence ID" value="TCNE_0000717201-mRNA-1"/>
    <property type="gene ID" value="TCNE_0000717201"/>
</dbReference>
<dbReference type="AlphaFoldDB" id="A0A183UFA2"/>
<dbReference type="Proteomes" id="UP000050794">
    <property type="component" value="Unassembled WGS sequence"/>
</dbReference>
<dbReference type="EMBL" id="UYWY01019629">
    <property type="protein sequence ID" value="VDM38493.1"/>
    <property type="molecule type" value="Genomic_DNA"/>
</dbReference>
<evidence type="ECO:0000313" key="3">
    <source>
        <dbReference type="EMBL" id="VDM38493.1"/>
    </source>
</evidence>
<evidence type="ECO:0000313" key="5">
    <source>
        <dbReference type="WBParaSite" id="TCNE_0000717201-mRNA-1"/>
    </source>
</evidence>
<gene>
    <name evidence="3" type="ORF">TCNE_LOCUS7172</name>
</gene>
<protein>
    <submittedName>
        <fullName evidence="5">Anoctamin</fullName>
    </submittedName>
</protein>
<feature type="transmembrane region" description="Helical" evidence="2">
    <location>
        <begin position="89"/>
        <end position="112"/>
    </location>
</feature>
<name>A0A183UFA2_TOXCA</name>
<keyword evidence="2" id="KW-1133">Transmembrane helix</keyword>
<proteinExistence type="predicted"/>
<feature type="compositionally biased region" description="Basic and acidic residues" evidence="1">
    <location>
        <begin position="61"/>
        <end position="78"/>
    </location>
</feature>
<accession>A0A183UFA2</accession>
<sequence>MGQWDIYLDVIVRGQFVSMRSPACKNRGGSLRHGISLSLNEEFRQAGRGCDNTTFSNEEKYEIEERGKETPPTEKETSWRTPCGDSIQLVGFVFEFLFGLVLNICGCALGIWRAEMDHGAIQAEVDQRLLNHGLISATKNRNGTKVEPEQPSSILMTLGTMIGRMFNVVGTVKMYKSVAKFVARKRREQLRQTAERLGGAEADADWSEALIECCQLFV</sequence>
<evidence type="ECO:0000313" key="4">
    <source>
        <dbReference type="Proteomes" id="UP000050794"/>
    </source>
</evidence>